<dbReference type="SUPFAM" id="SSF56349">
    <property type="entry name" value="DNA breaking-rejoining enzymes"/>
    <property type="match status" value="1"/>
</dbReference>
<evidence type="ECO:0000256" key="8">
    <source>
        <dbReference type="ARBA" id="ARBA00023125"/>
    </source>
</evidence>
<evidence type="ECO:0000259" key="13">
    <source>
        <dbReference type="PROSITE" id="PS51900"/>
    </source>
</evidence>
<comment type="similarity">
    <text evidence="3">Belongs to the 'phage' integrase family.</text>
</comment>
<keyword evidence="4" id="KW-0963">Cytoplasm</keyword>
<dbReference type="InterPro" id="IPR011010">
    <property type="entry name" value="DNA_brk_join_enz"/>
</dbReference>
<evidence type="ECO:0000256" key="5">
    <source>
        <dbReference type="ARBA" id="ARBA00022618"/>
    </source>
</evidence>
<keyword evidence="5" id="KW-0132">Cell division</keyword>
<dbReference type="InterPro" id="IPR050090">
    <property type="entry name" value="Tyrosine_recombinase_XerCD"/>
</dbReference>
<dbReference type="GeneID" id="86988137"/>
<keyword evidence="10" id="KW-0131">Cell cycle</keyword>
<dbReference type="GO" id="GO:0006310">
    <property type="term" value="P:DNA recombination"/>
    <property type="evidence" value="ECO:0007669"/>
    <property type="project" value="UniProtKB-KW"/>
</dbReference>
<dbReference type="PaxDb" id="515619-EUBREC_1306"/>
<dbReference type="GO" id="GO:0015074">
    <property type="term" value="P:DNA integration"/>
    <property type="evidence" value="ECO:0007669"/>
    <property type="project" value="UniProtKB-KW"/>
</dbReference>
<evidence type="ECO:0000256" key="1">
    <source>
        <dbReference type="ARBA" id="ARBA00003283"/>
    </source>
</evidence>
<dbReference type="AlphaFoldDB" id="C4Z849"/>
<keyword evidence="8 11" id="KW-0238">DNA-binding</keyword>
<dbReference type="InterPro" id="IPR004107">
    <property type="entry name" value="Integrase_SAM-like_N"/>
</dbReference>
<dbReference type="InterPro" id="IPR013762">
    <property type="entry name" value="Integrase-like_cat_sf"/>
</dbReference>
<name>C4Z849_AGARV</name>
<evidence type="ECO:0000313" key="14">
    <source>
        <dbReference type="EMBL" id="ACR75066.1"/>
    </source>
</evidence>
<accession>C4Z849</accession>
<dbReference type="EMBL" id="CP001107">
    <property type="protein sequence ID" value="ACR75066.1"/>
    <property type="molecule type" value="Genomic_DNA"/>
</dbReference>
<dbReference type="Pfam" id="PF13495">
    <property type="entry name" value="Phage_int_SAM_4"/>
    <property type="match status" value="1"/>
</dbReference>
<evidence type="ECO:0000313" key="15">
    <source>
        <dbReference type="Proteomes" id="UP000001477"/>
    </source>
</evidence>
<gene>
    <name evidence="14" type="ordered locus">EUBREC_1306</name>
</gene>
<dbReference type="GO" id="GO:0003677">
    <property type="term" value="F:DNA binding"/>
    <property type="evidence" value="ECO:0007669"/>
    <property type="project" value="UniProtKB-UniRule"/>
</dbReference>
<comment type="subcellular location">
    <subcellularLocation>
        <location evidence="2">Cytoplasm</location>
    </subcellularLocation>
</comment>
<feature type="domain" description="Tyr recombinase" evidence="12">
    <location>
        <begin position="153"/>
        <end position="327"/>
    </location>
</feature>
<evidence type="ECO:0000256" key="4">
    <source>
        <dbReference type="ARBA" id="ARBA00022490"/>
    </source>
</evidence>
<comment type="function">
    <text evidence="1">Site-specific tyrosine recombinase, which acts by catalyzing the cutting and rejoining of the recombining DNA molecules.</text>
</comment>
<evidence type="ECO:0000256" key="2">
    <source>
        <dbReference type="ARBA" id="ARBA00004496"/>
    </source>
</evidence>
<protein>
    <submittedName>
        <fullName evidence="14">Site-specific tyrosine recombinase</fullName>
    </submittedName>
</protein>
<keyword evidence="7" id="KW-0229">DNA integration</keyword>
<evidence type="ECO:0000256" key="6">
    <source>
        <dbReference type="ARBA" id="ARBA00022829"/>
    </source>
</evidence>
<dbReference type="GO" id="GO:0005737">
    <property type="term" value="C:cytoplasm"/>
    <property type="evidence" value="ECO:0007669"/>
    <property type="project" value="UniProtKB-SubCell"/>
</dbReference>
<keyword evidence="6" id="KW-0159">Chromosome partition</keyword>
<keyword evidence="9" id="KW-0233">DNA recombination</keyword>
<dbReference type="NCBIfam" id="NF040815">
    <property type="entry name" value="recomb_XerA_Arch"/>
    <property type="match status" value="1"/>
</dbReference>
<dbReference type="InterPro" id="IPR010998">
    <property type="entry name" value="Integrase_recombinase_N"/>
</dbReference>
<dbReference type="RefSeq" id="WP_012742165.1">
    <property type="nucleotide sequence ID" value="NC_012781.1"/>
</dbReference>
<evidence type="ECO:0000256" key="9">
    <source>
        <dbReference type="ARBA" id="ARBA00023172"/>
    </source>
</evidence>
<dbReference type="Pfam" id="PF00589">
    <property type="entry name" value="Phage_integrase"/>
    <property type="match status" value="1"/>
</dbReference>
<proteinExistence type="inferred from homology"/>
<dbReference type="Gene3D" id="1.10.150.130">
    <property type="match status" value="1"/>
</dbReference>
<dbReference type="PROSITE" id="PS51898">
    <property type="entry name" value="TYR_RECOMBINASE"/>
    <property type="match status" value="1"/>
</dbReference>
<dbReference type="KEGG" id="ere:EUBREC_1306"/>
<dbReference type="PANTHER" id="PTHR30349:SF77">
    <property type="entry name" value="TYROSINE RECOMBINASE XERC"/>
    <property type="match status" value="1"/>
</dbReference>
<dbReference type="GO" id="GO:0007059">
    <property type="term" value="P:chromosome segregation"/>
    <property type="evidence" value="ECO:0007669"/>
    <property type="project" value="UniProtKB-KW"/>
</dbReference>
<dbReference type="HOGENOM" id="CLU_027562_9_2_9"/>
<sequence>MREHFVNEFMAVLSNKLTEDALSIVYQSLTLFVSNYEISERNTEVVPYTGYLPECYETYFVTRKIEGMSMKSLELYNLVLKDFFFKLNKEICKISTNDIRVYLYKNQQERNLSNSTLDTKRTIIHAFFEWAANEGYIGSNPCRNIKPIKYERPKRKPLTGIELEKVRNACDNLKDKALLELFYSTGCRVTEMERLDISDIDFQTKEVLLFGKGDKHRISYLNAKAEIAIRNYLDSRNDNEEALFVSDRKPYGRLKKPAIEKRIRVLGEKSGIGRRLYPHLIRHTTATDGLDRGMPVEEVQQILGHVNIATTMIYAEVSRANVKNNHRKCIV</sequence>
<evidence type="ECO:0000259" key="12">
    <source>
        <dbReference type="PROSITE" id="PS51898"/>
    </source>
</evidence>
<dbReference type="Proteomes" id="UP000001477">
    <property type="component" value="Chromosome"/>
</dbReference>
<dbReference type="GO" id="GO:0051301">
    <property type="term" value="P:cell division"/>
    <property type="evidence" value="ECO:0007669"/>
    <property type="project" value="UniProtKB-KW"/>
</dbReference>
<dbReference type="InterPro" id="IPR044068">
    <property type="entry name" value="CB"/>
</dbReference>
<dbReference type="InterPro" id="IPR002104">
    <property type="entry name" value="Integrase_catalytic"/>
</dbReference>
<dbReference type="PANTHER" id="PTHR30349">
    <property type="entry name" value="PHAGE INTEGRASE-RELATED"/>
    <property type="match status" value="1"/>
</dbReference>
<organism evidence="14 15">
    <name type="scientific">Agathobacter rectalis (strain ATCC 33656 / DSM 3377 / JCM 17463 / KCTC 5835 / VPI 0990)</name>
    <name type="common">Eubacterium rectale</name>
    <dbReference type="NCBI Taxonomy" id="515619"/>
    <lineage>
        <taxon>Bacteria</taxon>
        <taxon>Bacillati</taxon>
        <taxon>Bacillota</taxon>
        <taxon>Clostridia</taxon>
        <taxon>Lachnospirales</taxon>
        <taxon>Lachnospiraceae</taxon>
        <taxon>Agathobacter</taxon>
    </lineage>
</organism>
<evidence type="ECO:0000256" key="11">
    <source>
        <dbReference type="PROSITE-ProRule" id="PRU01248"/>
    </source>
</evidence>
<evidence type="ECO:0000256" key="7">
    <source>
        <dbReference type="ARBA" id="ARBA00022908"/>
    </source>
</evidence>
<reference evidence="14 15" key="1">
    <citation type="journal article" date="2009" name="Proc. Natl. Acad. Sci. U.S.A.">
        <title>Characterizing a model human gut microbiota composed of members of its two dominant bacterial phyla.</title>
        <authorList>
            <person name="Mahowald M.A."/>
            <person name="Rey F.E."/>
            <person name="Seedorf H."/>
            <person name="Turnbaugh P.J."/>
            <person name="Fulton R.S."/>
            <person name="Wollam A."/>
            <person name="Shah N."/>
            <person name="Wang C."/>
            <person name="Magrini V."/>
            <person name="Wilson R.K."/>
            <person name="Cantarel B.L."/>
            <person name="Coutinho P.M."/>
            <person name="Henrissat B."/>
            <person name="Crock L.W."/>
            <person name="Russell A."/>
            <person name="Verberkmoes N.C."/>
            <person name="Hettich R.L."/>
            <person name="Gordon J.I."/>
        </authorList>
    </citation>
    <scope>NUCLEOTIDE SEQUENCE [LARGE SCALE GENOMIC DNA]</scope>
    <source>
        <strain evidence="15">ATCC 33656 / DSM 3377 / JCM 17463 / KCTC 5835 / LMG 30912 / VPI 0990</strain>
    </source>
</reference>
<dbReference type="Gene3D" id="1.10.443.10">
    <property type="entry name" value="Intergrase catalytic core"/>
    <property type="match status" value="1"/>
</dbReference>
<dbReference type="PROSITE" id="PS51900">
    <property type="entry name" value="CB"/>
    <property type="match status" value="1"/>
</dbReference>
<evidence type="ECO:0000256" key="10">
    <source>
        <dbReference type="ARBA" id="ARBA00023306"/>
    </source>
</evidence>
<feature type="domain" description="Core-binding (CB)" evidence="13">
    <location>
        <begin position="50"/>
        <end position="132"/>
    </location>
</feature>
<dbReference type="STRING" id="515619.EUBREC_1306"/>
<evidence type="ECO:0000256" key="3">
    <source>
        <dbReference type="ARBA" id="ARBA00008857"/>
    </source>
</evidence>